<reference evidence="7" key="1">
    <citation type="submission" date="2010-02" db="EMBL/GenBank/DDBJ databases">
        <title>Complete sequence of Desulfurivibrio alkaliphilus AHT2.</title>
        <authorList>
            <consortium name="US DOE Joint Genome Institute"/>
            <person name="Pitluck S."/>
            <person name="Chertkov O."/>
            <person name="Detter J.C."/>
            <person name="Han C."/>
            <person name="Tapia R."/>
            <person name="Larimer F."/>
            <person name="Land M."/>
            <person name="Hauser L."/>
            <person name="Kyrpides N."/>
            <person name="Mikhailova N."/>
            <person name="Sorokin D.Y."/>
            <person name="Muyzer G."/>
            <person name="Woyke T."/>
        </authorList>
    </citation>
    <scope>NUCLEOTIDE SEQUENCE [LARGE SCALE GENOMIC DNA]</scope>
    <source>
        <strain evidence="7">DSM 19089 / UNIQEM U267 / AHT2</strain>
    </source>
</reference>
<dbReference type="CDD" id="cd02856">
    <property type="entry name" value="E_set_GDE_Isoamylase_N"/>
    <property type="match status" value="1"/>
</dbReference>
<keyword evidence="3" id="KW-0326">Glycosidase</keyword>
<protein>
    <submittedName>
        <fullName evidence="6">Glycogen debranching enzyme GlgX</fullName>
    </submittedName>
</protein>
<evidence type="ECO:0000256" key="1">
    <source>
        <dbReference type="ARBA" id="ARBA00008061"/>
    </source>
</evidence>
<dbReference type="KEGG" id="dak:DaAHT2_0143"/>
<dbReference type="Gene3D" id="2.60.40.1180">
    <property type="entry name" value="Golgi alpha-mannosidase II"/>
    <property type="match status" value="1"/>
</dbReference>
<organism evidence="6 7">
    <name type="scientific">Desulfurivibrio alkaliphilus (strain DSM 19089 / UNIQEM U267 / AHT2)</name>
    <dbReference type="NCBI Taxonomy" id="589865"/>
    <lineage>
        <taxon>Bacteria</taxon>
        <taxon>Pseudomonadati</taxon>
        <taxon>Thermodesulfobacteriota</taxon>
        <taxon>Desulfobulbia</taxon>
        <taxon>Desulfobulbales</taxon>
        <taxon>Desulfobulbaceae</taxon>
        <taxon>Desulfurivibrio</taxon>
    </lineage>
</organism>
<dbReference type="InterPro" id="IPR014756">
    <property type="entry name" value="Ig_E-set"/>
</dbReference>
<dbReference type="Gene3D" id="2.60.40.10">
    <property type="entry name" value="Immunoglobulins"/>
    <property type="match status" value="1"/>
</dbReference>
<evidence type="ECO:0000313" key="6">
    <source>
        <dbReference type="EMBL" id="ADH84856.1"/>
    </source>
</evidence>
<accession>D6Z5X4</accession>
<dbReference type="InterPro" id="IPR013780">
    <property type="entry name" value="Glyco_hydro_b"/>
</dbReference>
<dbReference type="GO" id="GO:0004135">
    <property type="term" value="F:amylo-alpha-1,6-glucosidase activity"/>
    <property type="evidence" value="ECO:0007669"/>
    <property type="project" value="InterPro"/>
</dbReference>
<dbReference type="PANTHER" id="PTHR43002">
    <property type="entry name" value="GLYCOGEN DEBRANCHING ENZYME"/>
    <property type="match status" value="1"/>
</dbReference>
<dbReference type="CDD" id="cd11326">
    <property type="entry name" value="AmyAc_Glg_debranch"/>
    <property type="match status" value="1"/>
</dbReference>
<dbReference type="InterPro" id="IPR011837">
    <property type="entry name" value="Glycogen_debranch_GlgX"/>
</dbReference>
<evidence type="ECO:0000256" key="3">
    <source>
        <dbReference type="ARBA" id="ARBA00023295"/>
    </source>
</evidence>
<gene>
    <name evidence="6" type="ordered locus">DaAHT2_0143</name>
</gene>
<dbReference type="InterPro" id="IPR017853">
    <property type="entry name" value="GH"/>
</dbReference>
<proteinExistence type="inferred from homology"/>
<evidence type="ECO:0000313" key="7">
    <source>
        <dbReference type="Proteomes" id="UP000001508"/>
    </source>
</evidence>
<comment type="similarity">
    <text evidence="1">Belongs to the glycosyl hydrolase 13 family.</text>
</comment>
<sequence length="702" mass="79615">MSDLKVWPGKPYPLGATFDGEGTNFSLFSSVAERVELCLCDGQGGETRLELPEVTAYCWHGYIPGIRPGQHYGYRVHGPWEPEQGRRCNPAKLLLDPYAKAVSGQVQWKEAVYPYRFGEPESRNDHDSAPFVPCSVVIEPGFDWGDDRHPATPWHQTIIYELHVKGFTKNHPDIPPELRGTYAGLAHPAAIGYLQELGITAVELMPVHQFIHYAHLVEKQLRNYWGYSTIAFFAPHNEYGAASEPGRQVEEFKGMVKALHQAGIEVILDVVYNHTSEGNHLGPMLGLKGIDNAAYYRLTAEDPRYYMDYTGTGNSLNMLHPHVLQLIMDSLRYWVLEMHVDGFRFDLAATLARELHEVDRLSAFFDIIQQDPVISQVKLIAEPWDLGEGGYQVGNFPPLWSEWNGKYRDCVRDYWRGQDRTLAEFAGRLTGSSDLYENTGRRPYASINFVTAHDGFTLRDLVSYNDKHNEANGEENRDGSDDNHSWNCGTEGPSDDPAVNALRARQQRNFLATLFLSQGVPMLLGGDEIGRSQGGNNNAYCQDNEISWFNWDQADRELLAFSQRLISFYREHPVFHRRRWFQGRPIHGAEVADIAWFTPEGHEMEEENWGEGYAKSFAVFLNGESLVTKGPRGERIGDDRFYLVFNAHHEALTFALPGPEWAAGWVRVFDTAEGWRDEDKKLDPGGEFEVEARSLGVLRHAS</sequence>
<keyword evidence="2" id="KW-0378">Hydrolase</keyword>
<dbReference type="AlphaFoldDB" id="D6Z5X4"/>
<name>D6Z5X4_DESAT</name>
<dbReference type="InterPro" id="IPR004193">
    <property type="entry name" value="Glyco_hydro_13_N"/>
</dbReference>
<keyword evidence="7" id="KW-1185">Reference proteome</keyword>
<evidence type="ECO:0000256" key="4">
    <source>
        <dbReference type="SAM" id="MobiDB-lite"/>
    </source>
</evidence>
<dbReference type="SUPFAM" id="SSF51445">
    <property type="entry name" value="(Trans)glycosidases"/>
    <property type="match status" value="1"/>
</dbReference>
<dbReference type="Pfam" id="PF02922">
    <property type="entry name" value="CBM_48"/>
    <property type="match status" value="1"/>
</dbReference>
<dbReference type="InterPro" id="IPR006047">
    <property type="entry name" value="GH13_cat_dom"/>
</dbReference>
<dbReference type="Pfam" id="PF00128">
    <property type="entry name" value="Alpha-amylase"/>
    <property type="match status" value="1"/>
</dbReference>
<feature type="compositionally biased region" description="Basic and acidic residues" evidence="4">
    <location>
        <begin position="468"/>
        <end position="484"/>
    </location>
</feature>
<dbReference type="Proteomes" id="UP000001508">
    <property type="component" value="Chromosome"/>
</dbReference>
<dbReference type="GO" id="GO:0005980">
    <property type="term" value="P:glycogen catabolic process"/>
    <property type="evidence" value="ECO:0007669"/>
    <property type="project" value="InterPro"/>
</dbReference>
<dbReference type="HOGENOM" id="CLU_011725_1_1_7"/>
<dbReference type="eggNOG" id="COG1523">
    <property type="taxonomic scope" value="Bacteria"/>
</dbReference>
<dbReference type="Gene3D" id="3.20.20.80">
    <property type="entry name" value="Glycosidases"/>
    <property type="match status" value="1"/>
</dbReference>
<dbReference type="InterPro" id="IPR013783">
    <property type="entry name" value="Ig-like_fold"/>
</dbReference>
<dbReference type="OrthoDB" id="9760647at2"/>
<evidence type="ECO:0000259" key="5">
    <source>
        <dbReference type="SMART" id="SM00642"/>
    </source>
</evidence>
<dbReference type="RefSeq" id="WP_013162387.1">
    <property type="nucleotide sequence ID" value="NC_014216.1"/>
</dbReference>
<dbReference type="STRING" id="589865.DaAHT2_0143"/>
<dbReference type="FunCoup" id="D6Z5X4">
    <property type="interactions" value="171"/>
</dbReference>
<dbReference type="SUPFAM" id="SSF81296">
    <property type="entry name" value="E set domains"/>
    <property type="match status" value="1"/>
</dbReference>
<dbReference type="EMBL" id="CP001940">
    <property type="protein sequence ID" value="ADH84856.1"/>
    <property type="molecule type" value="Genomic_DNA"/>
</dbReference>
<feature type="region of interest" description="Disordered" evidence="4">
    <location>
        <begin position="468"/>
        <end position="495"/>
    </location>
</feature>
<dbReference type="InParanoid" id="D6Z5X4"/>
<dbReference type="CAZy" id="CBM48">
    <property type="family name" value="Carbohydrate-Binding Module Family 48"/>
</dbReference>
<dbReference type="SMART" id="SM00642">
    <property type="entry name" value="Aamy"/>
    <property type="match status" value="1"/>
</dbReference>
<dbReference type="CAZy" id="GH13">
    <property type="family name" value="Glycoside Hydrolase Family 13"/>
</dbReference>
<dbReference type="SUPFAM" id="SSF51011">
    <property type="entry name" value="Glycosyl hydrolase domain"/>
    <property type="match status" value="1"/>
</dbReference>
<dbReference type="InterPro" id="IPR044505">
    <property type="entry name" value="GlgX_Isoamylase_N_E_set"/>
</dbReference>
<evidence type="ECO:0000256" key="2">
    <source>
        <dbReference type="ARBA" id="ARBA00022801"/>
    </source>
</evidence>
<dbReference type="NCBIfam" id="TIGR02100">
    <property type="entry name" value="glgX_debranch"/>
    <property type="match status" value="1"/>
</dbReference>
<feature type="domain" description="Glycosyl hydrolase family 13 catalytic" evidence="5">
    <location>
        <begin position="161"/>
        <end position="569"/>
    </location>
</feature>